<dbReference type="InterPro" id="IPR000157">
    <property type="entry name" value="TIR_dom"/>
</dbReference>
<dbReference type="PANTHER" id="PTHR11017">
    <property type="entry name" value="LEUCINE-RICH REPEAT-CONTAINING PROTEIN"/>
    <property type="match status" value="1"/>
</dbReference>
<evidence type="ECO:0000256" key="2">
    <source>
        <dbReference type="SAM" id="MobiDB-lite"/>
    </source>
</evidence>
<dbReference type="SUPFAM" id="SSF52200">
    <property type="entry name" value="Toll/Interleukin receptor TIR domain"/>
    <property type="match status" value="1"/>
</dbReference>
<evidence type="ECO:0000313" key="4">
    <source>
        <dbReference type="EMBL" id="SPD11758.1"/>
    </source>
</evidence>
<dbReference type="PROSITE" id="PS50104">
    <property type="entry name" value="TIR"/>
    <property type="match status" value="1"/>
</dbReference>
<dbReference type="Pfam" id="PF01582">
    <property type="entry name" value="TIR"/>
    <property type="match status" value="1"/>
</dbReference>
<dbReference type="InterPro" id="IPR032675">
    <property type="entry name" value="LRR_dom_sf"/>
</dbReference>
<dbReference type="AlphaFoldDB" id="A0A2N9HIH6"/>
<gene>
    <name evidence="4" type="ORF">FSB_LOCUS39640</name>
</gene>
<dbReference type="SUPFAM" id="SSF52058">
    <property type="entry name" value="L domain-like"/>
    <property type="match status" value="1"/>
</dbReference>
<dbReference type="Gene3D" id="3.80.10.10">
    <property type="entry name" value="Ribonuclease Inhibitor"/>
    <property type="match status" value="1"/>
</dbReference>
<keyword evidence="1" id="KW-0677">Repeat</keyword>
<dbReference type="GO" id="GO:0006952">
    <property type="term" value="P:defense response"/>
    <property type="evidence" value="ECO:0007669"/>
    <property type="project" value="InterPro"/>
</dbReference>
<dbReference type="Pfam" id="PF23598">
    <property type="entry name" value="LRR_14"/>
    <property type="match status" value="1"/>
</dbReference>
<dbReference type="InterPro" id="IPR035897">
    <property type="entry name" value="Toll_tir_struct_dom_sf"/>
</dbReference>
<dbReference type="EMBL" id="OIVN01003512">
    <property type="protein sequence ID" value="SPD11758.1"/>
    <property type="molecule type" value="Genomic_DNA"/>
</dbReference>
<feature type="region of interest" description="Disordered" evidence="2">
    <location>
        <begin position="421"/>
        <end position="471"/>
    </location>
</feature>
<evidence type="ECO:0000259" key="3">
    <source>
        <dbReference type="PROSITE" id="PS50104"/>
    </source>
</evidence>
<dbReference type="InterPro" id="IPR055414">
    <property type="entry name" value="LRR_R13L4/SHOC2-like"/>
</dbReference>
<dbReference type="InterPro" id="IPR044974">
    <property type="entry name" value="Disease_R_plants"/>
</dbReference>
<protein>
    <recommendedName>
        <fullName evidence="3">TIR domain-containing protein</fullName>
    </recommendedName>
</protein>
<name>A0A2N9HIH6_FAGSY</name>
<feature type="domain" description="TIR" evidence="3">
    <location>
        <begin position="18"/>
        <end position="152"/>
    </location>
</feature>
<dbReference type="PANTHER" id="PTHR11017:SF559">
    <property type="entry name" value="DISEASE RESISTANCE PROTEIN CHL1"/>
    <property type="match status" value="1"/>
</dbReference>
<accession>A0A2N9HIH6</accession>
<organism evidence="4">
    <name type="scientific">Fagus sylvatica</name>
    <name type="common">Beechnut</name>
    <dbReference type="NCBI Taxonomy" id="28930"/>
    <lineage>
        <taxon>Eukaryota</taxon>
        <taxon>Viridiplantae</taxon>
        <taxon>Streptophyta</taxon>
        <taxon>Embryophyta</taxon>
        <taxon>Tracheophyta</taxon>
        <taxon>Spermatophyta</taxon>
        <taxon>Magnoliopsida</taxon>
        <taxon>eudicotyledons</taxon>
        <taxon>Gunneridae</taxon>
        <taxon>Pentapetalae</taxon>
        <taxon>rosids</taxon>
        <taxon>fabids</taxon>
        <taxon>Fagales</taxon>
        <taxon>Fagaceae</taxon>
        <taxon>Fagus</taxon>
    </lineage>
</organism>
<dbReference type="GO" id="GO:0007165">
    <property type="term" value="P:signal transduction"/>
    <property type="evidence" value="ECO:0007669"/>
    <property type="project" value="InterPro"/>
</dbReference>
<dbReference type="SMART" id="SM00255">
    <property type="entry name" value="TIR"/>
    <property type="match status" value="1"/>
</dbReference>
<reference evidence="4" key="1">
    <citation type="submission" date="2018-02" db="EMBL/GenBank/DDBJ databases">
        <authorList>
            <person name="Cohen D.B."/>
            <person name="Kent A.D."/>
        </authorList>
    </citation>
    <scope>NUCLEOTIDE SEQUENCE</scope>
</reference>
<evidence type="ECO:0000256" key="1">
    <source>
        <dbReference type="ARBA" id="ARBA00022737"/>
    </source>
</evidence>
<sequence length="471" mass="53165">MDVTSSSSLPTYSSTDRWKYDVFLNFRGEDTRKSFTDLIYFALRQKGINTFKDDKDLEKGETISQELSKAIEESRSAIVILPKNYASSTWCLDELTKIIHGKEEMGMRVLPNDLDLYGCSKLDELPENLGILEGLVDLDLSGTAIKELPSSIGHLTSLTYLKIKECKDLLCLPSTICNLKSLQSLDLSGCSKLENLPENIGNVKGLKTLKLSGTTIKNVPSSIVLLENLEELHFKKPAYSFDPNSTSHGLVGLTLPSLSDIPSTTYHVNVNNCTSITLKKLPGERDPCWEYFHPIHFTLSQLLQIDGKYSGTKMYNTRQSYMMIMPGSEIPKWFSNERFSYESRGCTVNIQMPSYYRYRYDGWSIAICVLFAYQAFRSELSNNGLNQLQIEVSNLLNPQQSLEVEKIRVCLTHEQDIEDGTVQQQQHHHDPDDSAAEGTRNKRSHDEDDGAGPSGEGYSNEEPQPKRIQRL</sequence>
<proteinExistence type="predicted"/>
<dbReference type="Gene3D" id="3.40.50.10140">
    <property type="entry name" value="Toll/interleukin-1 receptor homology (TIR) domain"/>
    <property type="match status" value="1"/>
</dbReference>